<keyword evidence="4" id="KW-0566">Pantothenate biosynthesis</keyword>
<dbReference type="RefSeq" id="WP_034628696.1">
    <property type="nucleotide sequence ID" value="NZ_JRJU01000011.1"/>
</dbReference>
<dbReference type="InterPro" id="IPR013332">
    <property type="entry name" value="KPR_N"/>
</dbReference>
<dbReference type="Gene3D" id="3.40.50.720">
    <property type="entry name" value="NAD(P)-binding Rossmann-like Domain"/>
    <property type="match status" value="1"/>
</dbReference>
<dbReference type="eggNOG" id="COG1893">
    <property type="taxonomic scope" value="Bacteria"/>
</dbReference>
<gene>
    <name evidence="7" type="ORF">LQ50_10465</name>
</gene>
<dbReference type="PANTHER" id="PTHR21708">
    <property type="entry name" value="PROBABLE 2-DEHYDROPANTOATE 2-REDUCTASE"/>
    <property type="match status" value="1"/>
</dbReference>
<name>A0A0B0IFS1_9BACI</name>
<dbReference type="Gene3D" id="1.10.1040.10">
    <property type="entry name" value="N-(1-d-carboxylethyl)-l-norvaline Dehydrogenase, domain 2"/>
    <property type="match status" value="1"/>
</dbReference>
<feature type="domain" description="Ketopantoate reductase C-terminal" evidence="6">
    <location>
        <begin position="176"/>
        <end position="301"/>
    </location>
</feature>
<accession>A0A0B0IFS1</accession>
<evidence type="ECO:0000313" key="7">
    <source>
        <dbReference type="EMBL" id="KHF40165.1"/>
    </source>
</evidence>
<dbReference type="EMBL" id="JRJU01000011">
    <property type="protein sequence ID" value="KHF40165.1"/>
    <property type="molecule type" value="Genomic_DNA"/>
</dbReference>
<dbReference type="NCBIfam" id="TIGR00745">
    <property type="entry name" value="apbA_panE"/>
    <property type="match status" value="1"/>
</dbReference>
<dbReference type="EC" id="1.1.1.169" evidence="4"/>
<organism evidence="7 8">
    <name type="scientific">Halalkalibacter okhensis</name>
    <dbReference type="NCBI Taxonomy" id="333138"/>
    <lineage>
        <taxon>Bacteria</taxon>
        <taxon>Bacillati</taxon>
        <taxon>Bacillota</taxon>
        <taxon>Bacilli</taxon>
        <taxon>Bacillales</taxon>
        <taxon>Bacillaceae</taxon>
        <taxon>Halalkalibacter</taxon>
    </lineage>
</organism>
<dbReference type="Pfam" id="PF02558">
    <property type="entry name" value="ApbA"/>
    <property type="match status" value="1"/>
</dbReference>
<dbReference type="UniPathway" id="UPA00028">
    <property type="reaction ID" value="UER00004"/>
</dbReference>
<evidence type="ECO:0000313" key="8">
    <source>
        <dbReference type="Proteomes" id="UP000030832"/>
    </source>
</evidence>
<dbReference type="FunFam" id="1.10.1040.10:FF:000017">
    <property type="entry name" value="2-dehydropantoate 2-reductase"/>
    <property type="match status" value="1"/>
</dbReference>
<dbReference type="InterPro" id="IPR013328">
    <property type="entry name" value="6PGD_dom2"/>
</dbReference>
<comment type="function">
    <text evidence="4">Catalyzes the NADPH-dependent reduction of ketopantoate into pantoic acid.</text>
</comment>
<proteinExistence type="inferred from homology"/>
<keyword evidence="2 4" id="KW-0521">NADP</keyword>
<dbReference type="InterPro" id="IPR051402">
    <property type="entry name" value="KPR-Related"/>
</dbReference>
<dbReference type="GO" id="GO:0008677">
    <property type="term" value="F:2-dehydropantoate 2-reductase activity"/>
    <property type="evidence" value="ECO:0007669"/>
    <property type="project" value="UniProtKB-EC"/>
</dbReference>
<dbReference type="InterPro" id="IPR003710">
    <property type="entry name" value="ApbA"/>
</dbReference>
<dbReference type="STRING" id="333138.LQ50_10465"/>
<dbReference type="SUPFAM" id="SSF51735">
    <property type="entry name" value="NAD(P)-binding Rossmann-fold domains"/>
    <property type="match status" value="1"/>
</dbReference>
<comment type="caution">
    <text evidence="7">The sequence shown here is derived from an EMBL/GenBank/DDBJ whole genome shotgun (WGS) entry which is preliminary data.</text>
</comment>
<evidence type="ECO:0000256" key="3">
    <source>
        <dbReference type="ARBA" id="ARBA00023002"/>
    </source>
</evidence>
<dbReference type="GO" id="GO:0015940">
    <property type="term" value="P:pantothenate biosynthetic process"/>
    <property type="evidence" value="ECO:0007669"/>
    <property type="project" value="UniProtKB-UniPathway"/>
</dbReference>
<dbReference type="OrthoDB" id="9793586at2"/>
<dbReference type="InterPro" id="IPR008927">
    <property type="entry name" value="6-PGluconate_DH-like_C_sf"/>
</dbReference>
<comment type="catalytic activity">
    <reaction evidence="4">
        <text>(R)-pantoate + NADP(+) = 2-dehydropantoate + NADPH + H(+)</text>
        <dbReference type="Rhea" id="RHEA:16233"/>
        <dbReference type="ChEBI" id="CHEBI:11561"/>
        <dbReference type="ChEBI" id="CHEBI:15378"/>
        <dbReference type="ChEBI" id="CHEBI:15980"/>
        <dbReference type="ChEBI" id="CHEBI:57783"/>
        <dbReference type="ChEBI" id="CHEBI:58349"/>
        <dbReference type="EC" id="1.1.1.169"/>
    </reaction>
</comment>
<evidence type="ECO:0000259" key="5">
    <source>
        <dbReference type="Pfam" id="PF02558"/>
    </source>
</evidence>
<dbReference type="GO" id="GO:0005737">
    <property type="term" value="C:cytoplasm"/>
    <property type="evidence" value="ECO:0007669"/>
    <property type="project" value="TreeGrafter"/>
</dbReference>
<dbReference type="InterPro" id="IPR013752">
    <property type="entry name" value="KPA_reductase"/>
</dbReference>
<evidence type="ECO:0000259" key="6">
    <source>
        <dbReference type="Pfam" id="PF08546"/>
    </source>
</evidence>
<dbReference type="PANTHER" id="PTHR21708:SF26">
    <property type="entry name" value="2-DEHYDROPANTOATE 2-REDUCTASE"/>
    <property type="match status" value="1"/>
</dbReference>
<dbReference type="Pfam" id="PF08546">
    <property type="entry name" value="ApbA_C"/>
    <property type="match status" value="1"/>
</dbReference>
<dbReference type="SUPFAM" id="SSF48179">
    <property type="entry name" value="6-phosphogluconate dehydrogenase C-terminal domain-like"/>
    <property type="match status" value="1"/>
</dbReference>
<reference evidence="7 8" key="1">
    <citation type="submission" date="2014-09" db="EMBL/GenBank/DDBJ databases">
        <title>Genome sequencing and annotation of Bacillus Okhensis strain Kh10-101T.</title>
        <authorList>
            <person name="Prakash J.S."/>
        </authorList>
    </citation>
    <scope>NUCLEOTIDE SEQUENCE [LARGE SCALE GENOMIC DNA]</scope>
    <source>
        <strain evidence="8">Kh10-101T</strain>
    </source>
</reference>
<sequence>MMTNVSLIGLGGIGAAYASKLHDLAPENLKIIVNHERMSRFQKEGVTINSNRYDFQYIQPEELTKPAELVLIAVKYDGLNQAIKDVQQHIGPDTIIISLMNGITSEEMIAKAYPDNVILPAMCVAIDAIREGTSVTFSNIGRICFGENTNQTLSTNVKKVSQLFDQAGIPYEVPEDMLHTMWWKFMINVGINQTSAVLKAPYRVFQEIPEAHAFMKSAMQEVITLAKARGIQLTEDDFLKFDQILKKGLAPEGKTSMLQDVEAGRKTEVEYLAGTVSKLGKTYQIPTPINDMLYNMIKVLEKTY</sequence>
<evidence type="ECO:0000256" key="4">
    <source>
        <dbReference type="RuleBase" id="RU362068"/>
    </source>
</evidence>
<comment type="similarity">
    <text evidence="1 4">Belongs to the ketopantoate reductase family.</text>
</comment>
<feature type="domain" description="Ketopantoate reductase N-terminal" evidence="5">
    <location>
        <begin position="7"/>
        <end position="148"/>
    </location>
</feature>
<dbReference type="InterPro" id="IPR036291">
    <property type="entry name" value="NAD(P)-bd_dom_sf"/>
</dbReference>
<protein>
    <recommendedName>
        <fullName evidence="4">2-dehydropantoate 2-reductase</fullName>
        <ecNumber evidence="4">1.1.1.169</ecNumber>
    </recommendedName>
    <alternativeName>
        <fullName evidence="4">Ketopantoate reductase</fullName>
    </alternativeName>
</protein>
<evidence type="ECO:0000256" key="2">
    <source>
        <dbReference type="ARBA" id="ARBA00022857"/>
    </source>
</evidence>
<keyword evidence="3 4" id="KW-0560">Oxidoreductase</keyword>
<dbReference type="AlphaFoldDB" id="A0A0B0IFS1"/>
<dbReference type="Proteomes" id="UP000030832">
    <property type="component" value="Unassembled WGS sequence"/>
</dbReference>
<comment type="pathway">
    <text evidence="4">Cofactor biosynthesis; (R)-pantothenate biosynthesis; (R)-pantoate from 3-methyl-2-oxobutanoate: step 2/2.</text>
</comment>
<keyword evidence="8" id="KW-1185">Reference proteome</keyword>
<evidence type="ECO:0000256" key="1">
    <source>
        <dbReference type="ARBA" id="ARBA00007870"/>
    </source>
</evidence>